<dbReference type="InterPro" id="IPR045175">
    <property type="entry name" value="M28_fam"/>
</dbReference>
<dbReference type="GO" id="GO:0006508">
    <property type="term" value="P:proteolysis"/>
    <property type="evidence" value="ECO:0007669"/>
    <property type="project" value="InterPro"/>
</dbReference>
<comment type="caution">
    <text evidence="2">The sequence shown here is derived from an EMBL/GenBank/DDBJ whole genome shotgun (WGS) entry which is preliminary data.</text>
</comment>
<proteinExistence type="predicted"/>
<evidence type="ECO:0000313" key="3">
    <source>
        <dbReference type="Proteomes" id="UP000481033"/>
    </source>
</evidence>
<dbReference type="SUPFAM" id="SSF53187">
    <property type="entry name" value="Zn-dependent exopeptidases"/>
    <property type="match status" value="1"/>
</dbReference>
<protein>
    <submittedName>
        <fullName evidence="2">Peptidase M28</fullName>
    </submittedName>
</protein>
<evidence type="ECO:0000313" key="2">
    <source>
        <dbReference type="EMBL" id="NEZ60492.1"/>
    </source>
</evidence>
<name>A0A6M0RXP3_9CYAN</name>
<dbReference type="RefSeq" id="WP_163702995.1">
    <property type="nucleotide sequence ID" value="NZ_QXHD01000004.1"/>
</dbReference>
<keyword evidence="3" id="KW-1185">Reference proteome</keyword>
<dbReference type="Gene3D" id="3.40.630.10">
    <property type="entry name" value="Zn peptidases"/>
    <property type="match status" value="1"/>
</dbReference>
<organism evidence="2 3">
    <name type="scientific">Adonisia turfae CCMR0081</name>
    <dbReference type="NCBI Taxonomy" id="2292702"/>
    <lineage>
        <taxon>Bacteria</taxon>
        <taxon>Bacillati</taxon>
        <taxon>Cyanobacteriota</taxon>
        <taxon>Adonisia</taxon>
        <taxon>Adonisia turfae</taxon>
    </lineage>
</organism>
<dbReference type="PANTHER" id="PTHR12147">
    <property type="entry name" value="METALLOPEPTIDASE M28 FAMILY MEMBER"/>
    <property type="match status" value="1"/>
</dbReference>
<dbReference type="PANTHER" id="PTHR12147:SF26">
    <property type="entry name" value="PEPTIDASE M28 DOMAIN-CONTAINING PROTEIN"/>
    <property type="match status" value="1"/>
</dbReference>
<dbReference type="Proteomes" id="UP000481033">
    <property type="component" value="Unassembled WGS sequence"/>
</dbReference>
<dbReference type="AlphaFoldDB" id="A0A6M0RXP3"/>
<dbReference type="InterPro" id="IPR007484">
    <property type="entry name" value="Peptidase_M28"/>
</dbReference>
<dbReference type="Pfam" id="PF04389">
    <property type="entry name" value="Peptidase_M28"/>
    <property type="match status" value="1"/>
</dbReference>
<feature type="domain" description="Peptidase M28" evidence="1">
    <location>
        <begin position="64"/>
        <end position="162"/>
    </location>
</feature>
<accession>A0A6M0RXP3</accession>
<dbReference type="GO" id="GO:0008235">
    <property type="term" value="F:metalloexopeptidase activity"/>
    <property type="evidence" value="ECO:0007669"/>
    <property type="project" value="InterPro"/>
</dbReference>
<dbReference type="EMBL" id="QXHD01000004">
    <property type="protein sequence ID" value="NEZ60492.1"/>
    <property type="molecule type" value="Genomic_DNA"/>
</dbReference>
<reference evidence="2 3" key="1">
    <citation type="journal article" date="2020" name="Microb. Ecol.">
        <title>Ecogenomics of the Marine Benthic Filamentous Cyanobacterium Adonisia.</title>
        <authorList>
            <person name="Walter J.M."/>
            <person name="Coutinho F.H."/>
            <person name="Leomil L."/>
            <person name="Hargreaves P.I."/>
            <person name="Campeao M.E."/>
            <person name="Vieira V.V."/>
            <person name="Silva B.S."/>
            <person name="Fistarol G.O."/>
            <person name="Salomon P.S."/>
            <person name="Sawabe T."/>
            <person name="Mino S."/>
            <person name="Hosokawa M."/>
            <person name="Miyashita H."/>
            <person name="Maruyama F."/>
            <person name="van Verk M.C."/>
            <person name="Dutilh B.E."/>
            <person name="Thompson C.C."/>
            <person name="Thompson F.L."/>
        </authorList>
    </citation>
    <scope>NUCLEOTIDE SEQUENCE [LARGE SCALE GENOMIC DNA]</scope>
    <source>
        <strain evidence="2 3">CCMR0081</strain>
    </source>
</reference>
<evidence type="ECO:0000259" key="1">
    <source>
        <dbReference type="Pfam" id="PF04389"/>
    </source>
</evidence>
<gene>
    <name evidence="2" type="ORF">DXZ20_33605</name>
</gene>
<sequence length="284" mass="31927">MGNDGVRERLIAHLKELIRQRDPYIATQGYHYARHYLRTQLSLCGAITVMGFRVQGKEHFNFCLDLPGYQPSRAPVVIGAHYDTVPGCPGADDNATGLAVLLELARRFSCRPPRRPVRLVAFDLEEYGLLGSKAYVKELNGLPIHLMLSLEMLGYCVKQSVSDQPSQAYPLESLKYIYPKTGDFIALIGNWQALPQLWRLNRSFNVAGVDCAWLPMMNRGLPLPMTRRSDHAPFWDAGYNAIMVTDTADLRNPHYHAATDTFETLDLEFLTQVCLGLGQCIAQL</sequence>